<name>A0A2A4XA91_9GAMM</name>
<accession>A0A2A4XA91</accession>
<dbReference type="AlphaFoldDB" id="A0A2A4XA91"/>
<protein>
    <submittedName>
        <fullName evidence="1">Uncharacterized protein</fullName>
    </submittedName>
</protein>
<gene>
    <name evidence="1" type="ORF">COB20_05925</name>
</gene>
<evidence type="ECO:0000313" key="1">
    <source>
        <dbReference type="EMBL" id="PCI78947.1"/>
    </source>
</evidence>
<comment type="caution">
    <text evidence="1">The sequence shown here is derived from an EMBL/GenBank/DDBJ whole genome shotgun (WGS) entry which is preliminary data.</text>
</comment>
<dbReference type="Proteomes" id="UP000218767">
    <property type="component" value="Unassembled WGS sequence"/>
</dbReference>
<sequence>MKHHIEGRVSILAKLTLASALLLILVLASSLLKAQAIPVGDLPIILKTGTTAPRQANLTVTQASDPAGHSCCVTAPPSLIEIFLIEGDLIFRENQNGNVIPWLDFEPMPIDSNLEFIGQSRATVAGFSNILTVLSGNVTQDGIAGRFTIGADGGLPGAQPIIYDFLLEAAIGLGVAIPTTSYLSIHTEVGFVFSIINVPLEEEKPEDLYLLMDAGGGGTDAEWWLLMLIGGDLFSFDINSGTFKPGLQPTYQGPTVDIPEPVKFWTFSEPPTGEVSFFFGIDTSLDFLLNEEELIGTGFTFFF</sequence>
<evidence type="ECO:0000313" key="2">
    <source>
        <dbReference type="Proteomes" id="UP000218767"/>
    </source>
</evidence>
<proteinExistence type="predicted"/>
<reference evidence="2" key="1">
    <citation type="submission" date="2017-08" db="EMBL/GenBank/DDBJ databases">
        <title>A dynamic microbial community with high functional redundancy inhabits the cold, oxic subseafloor aquifer.</title>
        <authorList>
            <person name="Tully B.J."/>
            <person name="Wheat C.G."/>
            <person name="Glazer B.T."/>
            <person name="Huber J.A."/>
        </authorList>
    </citation>
    <scope>NUCLEOTIDE SEQUENCE [LARGE SCALE GENOMIC DNA]</scope>
</reference>
<organism evidence="1 2">
    <name type="scientific">SAR86 cluster bacterium</name>
    <dbReference type="NCBI Taxonomy" id="2030880"/>
    <lineage>
        <taxon>Bacteria</taxon>
        <taxon>Pseudomonadati</taxon>
        <taxon>Pseudomonadota</taxon>
        <taxon>Gammaproteobacteria</taxon>
        <taxon>SAR86 cluster</taxon>
    </lineage>
</organism>
<dbReference type="EMBL" id="NVUL01000024">
    <property type="protein sequence ID" value="PCI78947.1"/>
    <property type="molecule type" value="Genomic_DNA"/>
</dbReference>